<evidence type="ECO:0000256" key="1">
    <source>
        <dbReference type="SAM" id="SignalP"/>
    </source>
</evidence>
<comment type="caution">
    <text evidence="2">The sequence shown here is derived from an EMBL/GenBank/DDBJ whole genome shotgun (WGS) entry which is preliminary data.</text>
</comment>
<evidence type="ECO:0000313" key="3">
    <source>
        <dbReference type="Proteomes" id="UP001178281"/>
    </source>
</evidence>
<dbReference type="InterPro" id="IPR021417">
    <property type="entry name" value="DUF3060"/>
</dbReference>
<organism evidence="2 3">
    <name type="scientific">Tsukamurella strandjordii</name>
    <dbReference type="NCBI Taxonomy" id="147577"/>
    <lineage>
        <taxon>Bacteria</taxon>
        <taxon>Bacillati</taxon>
        <taxon>Actinomycetota</taxon>
        <taxon>Actinomycetes</taxon>
        <taxon>Mycobacteriales</taxon>
        <taxon>Tsukamurellaceae</taxon>
        <taxon>Tsukamurella</taxon>
    </lineage>
</organism>
<protein>
    <submittedName>
        <fullName evidence="2">DUF3060 domain-containing protein</fullName>
    </submittedName>
</protein>
<proteinExistence type="predicted"/>
<keyword evidence="1" id="KW-0732">Signal</keyword>
<sequence>MKNRILTIAAATALGAALAPAGIAAAGPGDVFGSGITQTVHCMSDGVSVSGSRNTLTVVAHCDLLMVSGDSNVITTSYPIKNIVVTGRDNIIKCDGYYGTKVSDRGFGNVVKC</sequence>
<dbReference type="RefSeq" id="WP_305112773.1">
    <property type="nucleotide sequence ID" value="NZ_JAUTIX010000009.1"/>
</dbReference>
<dbReference type="Proteomes" id="UP001178281">
    <property type="component" value="Unassembled WGS sequence"/>
</dbReference>
<accession>A0AA90S9N8</accession>
<feature type="chain" id="PRO_5041672055" evidence="1">
    <location>
        <begin position="27"/>
        <end position="113"/>
    </location>
</feature>
<gene>
    <name evidence="2" type="ORF">Q7X28_20830</name>
</gene>
<reference evidence="2" key="1">
    <citation type="submission" date="2023-08" db="EMBL/GenBank/DDBJ databases">
        <title>The draft genome of Tsukamurella strandjordii strain 050030.</title>
        <authorList>
            <person name="Zhao F."/>
            <person name="Feng Y."/>
            <person name="Zong Z."/>
        </authorList>
    </citation>
    <scope>NUCLEOTIDE SEQUENCE</scope>
    <source>
        <strain evidence="2">050030</strain>
    </source>
</reference>
<keyword evidence="3" id="KW-1185">Reference proteome</keyword>
<name>A0AA90S9N8_9ACTN</name>
<dbReference type="AlphaFoldDB" id="A0AA90S9N8"/>
<dbReference type="Pfam" id="PF11259">
    <property type="entry name" value="DUF3060"/>
    <property type="match status" value="1"/>
</dbReference>
<feature type="signal peptide" evidence="1">
    <location>
        <begin position="1"/>
        <end position="26"/>
    </location>
</feature>
<dbReference type="EMBL" id="JAUTIX010000009">
    <property type="protein sequence ID" value="MDP0400370.1"/>
    <property type="molecule type" value="Genomic_DNA"/>
</dbReference>
<evidence type="ECO:0000313" key="2">
    <source>
        <dbReference type="EMBL" id="MDP0400370.1"/>
    </source>
</evidence>